<feature type="compositionally biased region" description="Low complexity" evidence="8">
    <location>
        <begin position="227"/>
        <end position="239"/>
    </location>
</feature>
<reference evidence="10 11" key="1">
    <citation type="journal article" date="2015" name="Genome Biol. Evol.">
        <title>Phylogenomic analyses indicate that early fungi evolved digesting cell walls of algal ancestors of land plants.</title>
        <authorList>
            <person name="Chang Y."/>
            <person name="Wang S."/>
            <person name="Sekimoto S."/>
            <person name="Aerts A.L."/>
            <person name="Choi C."/>
            <person name="Clum A."/>
            <person name="LaButti K.M."/>
            <person name="Lindquist E.A."/>
            <person name="Yee Ngan C."/>
            <person name="Ohm R.A."/>
            <person name="Salamov A.A."/>
            <person name="Grigoriev I.V."/>
            <person name="Spatafora J.W."/>
            <person name="Berbee M.L."/>
        </authorList>
    </citation>
    <scope>NUCLEOTIDE SEQUENCE [LARGE SCALE GENOMIC DNA]</scope>
    <source>
        <strain evidence="10 11">JEL478</strain>
    </source>
</reference>
<organism evidence="10 11">
    <name type="scientific">Gonapodya prolifera (strain JEL478)</name>
    <name type="common">Monoblepharis prolifera</name>
    <dbReference type="NCBI Taxonomy" id="1344416"/>
    <lineage>
        <taxon>Eukaryota</taxon>
        <taxon>Fungi</taxon>
        <taxon>Fungi incertae sedis</taxon>
        <taxon>Chytridiomycota</taxon>
        <taxon>Chytridiomycota incertae sedis</taxon>
        <taxon>Monoblepharidomycetes</taxon>
        <taxon>Monoblepharidales</taxon>
        <taxon>Gonapodyaceae</taxon>
        <taxon>Gonapodya</taxon>
    </lineage>
</organism>
<dbReference type="InterPro" id="IPR008901">
    <property type="entry name" value="ACER"/>
</dbReference>
<sequence>MFVVGIGSAMFHGTLQWEWQLVDELPMLLTTLLILLGLSSTHPALPTLVRTSIRFGAIAFTLLATFAYVTSRAYATFQRAFTGLCVAVVVLIGSHLYISKFPPLPTTLALRSLLLFALGLALWHVDRFLCPDLHRARTLLGPALGTVTQMHAWWHVLSGYATYTVITLVTYFKQAQAQTGTGGISGGKEVGPRLRIEGGWVPRIVMGSVDDEGAREKGASSVGEDTPLLSSSALEKSPLASPPPPASQAPASPPVPAVSSDPARAAKKHQDDQEQEQEAIFGTAKFPKTIGRKAGKAMARGFVDM</sequence>
<dbReference type="GO" id="GO:0016811">
    <property type="term" value="F:hydrolase activity, acting on carbon-nitrogen (but not peptide) bonds, in linear amides"/>
    <property type="evidence" value="ECO:0007669"/>
    <property type="project" value="InterPro"/>
</dbReference>
<dbReference type="GO" id="GO:0006672">
    <property type="term" value="P:ceramide metabolic process"/>
    <property type="evidence" value="ECO:0007669"/>
    <property type="project" value="InterPro"/>
</dbReference>
<proteinExistence type="inferred from homology"/>
<dbReference type="Proteomes" id="UP000070544">
    <property type="component" value="Unassembled WGS sequence"/>
</dbReference>
<comment type="similarity">
    <text evidence="2">Belongs to the alkaline ceramidase family.</text>
</comment>
<keyword evidence="3 9" id="KW-0812">Transmembrane</keyword>
<dbReference type="EMBL" id="KQ965732">
    <property type="protein sequence ID" value="KXS21697.1"/>
    <property type="molecule type" value="Genomic_DNA"/>
</dbReference>
<keyword evidence="7" id="KW-0862">Zinc</keyword>
<dbReference type="STRING" id="1344416.A0A139AYB6"/>
<evidence type="ECO:0000256" key="7">
    <source>
        <dbReference type="PIRSR" id="PIRSR608901-2"/>
    </source>
</evidence>
<dbReference type="AlphaFoldDB" id="A0A139AYB6"/>
<dbReference type="PANTHER" id="PTHR46187">
    <property type="entry name" value="ALKALINE CERAMIDASE 3"/>
    <property type="match status" value="1"/>
</dbReference>
<dbReference type="PANTHER" id="PTHR46187:SF3">
    <property type="entry name" value="ALKALINE CERAMIDASE 3"/>
    <property type="match status" value="1"/>
</dbReference>
<keyword evidence="11" id="KW-1185">Reference proteome</keyword>
<evidence type="ECO:0000256" key="5">
    <source>
        <dbReference type="ARBA" id="ARBA00022989"/>
    </source>
</evidence>
<feature type="transmembrane region" description="Helical" evidence="9">
    <location>
        <begin position="77"/>
        <end position="96"/>
    </location>
</feature>
<feature type="binding site" evidence="7">
    <location>
        <position position="151"/>
    </location>
    <ligand>
        <name>Zn(2+)</name>
        <dbReference type="ChEBI" id="CHEBI:29105"/>
        <note>catalytic</note>
    </ligand>
</feature>
<keyword evidence="5 9" id="KW-1133">Transmembrane helix</keyword>
<feature type="transmembrane region" description="Helical" evidence="9">
    <location>
        <begin position="25"/>
        <end position="45"/>
    </location>
</feature>
<evidence type="ECO:0000256" key="6">
    <source>
        <dbReference type="ARBA" id="ARBA00023136"/>
    </source>
</evidence>
<dbReference type="OrthoDB" id="187171at2759"/>
<dbReference type="Pfam" id="PF05875">
    <property type="entry name" value="Ceramidase"/>
    <property type="match status" value="1"/>
</dbReference>
<evidence type="ECO:0008006" key="12">
    <source>
        <dbReference type="Google" id="ProtNLM"/>
    </source>
</evidence>
<dbReference type="GO" id="GO:0046872">
    <property type="term" value="F:metal ion binding"/>
    <property type="evidence" value="ECO:0007669"/>
    <property type="project" value="UniProtKB-KW"/>
</dbReference>
<accession>A0A139AYB6</accession>
<dbReference type="GO" id="GO:0005789">
    <property type="term" value="C:endoplasmic reticulum membrane"/>
    <property type="evidence" value="ECO:0007669"/>
    <property type="project" value="TreeGrafter"/>
</dbReference>
<evidence type="ECO:0000256" key="1">
    <source>
        <dbReference type="ARBA" id="ARBA00004141"/>
    </source>
</evidence>
<feature type="binding site" evidence="7">
    <location>
        <position position="12"/>
    </location>
    <ligand>
        <name>Zn(2+)</name>
        <dbReference type="ChEBI" id="CHEBI:29105"/>
        <note>catalytic</note>
    </ligand>
</feature>
<comment type="subcellular location">
    <subcellularLocation>
        <location evidence="1">Membrane</location>
        <topology evidence="1">Multi-pass membrane protein</topology>
    </subcellularLocation>
</comment>
<feature type="region of interest" description="Disordered" evidence="8">
    <location>
        <begin position="212"/>
        <end position="285"/>
    </location>
</feature>
<name>A0A139AYB6_GONPJ</name>
<feature type="transmembrane region" description="Helical" evidence="9">
    <location>
        <begin position="52"/>
        <end position="71"/>
    </location>
</feature>
<keyword evidence="7" id="KW-0479">Metal-binding</keyword>
<feature type="compositionally biased region" description="Pro residues" evidence="8">
    <location>
        <begin position="240"/>
        <end position="256"/>
    </location>
</feature>
<feature type="transmembrane region" description="Helical" evidence="9">
    <location>
        <begin position="152"/>
        <end position="172"/>
    </location>
</feature>
<evidence type="ECO:0000256" key="3">
    <source>
        <dbReference type="ARBA" id="ARBA00022692"/>
    </source>
</evidence>
<evidence type="ECO:0000256" key="9">
    <source>
        <dbReference type="SAM" id="Phobius"/>
    </source>
</evidence>
<evidence type="ECO:0000256" key="2">
    <source>
        <dbReference type="ARBA" id="ARBA00009780"/>
    </source>
</evidence>
<feature type="binding site" evidence="7">
    <location>
        <position position="155"/>
    </location>
    <ligand>
        <name>Zn(2+)</name>
        <dbReference type="ChEBI" id="CHEBI:29105"/>
        <note>catalytic</note>
    </ligand>
</feature>
<protein>
    <recommendedName>
        <fullName evidence="12">Ceramidase</fullName>
    </recommendedName>
</protein>
<gene>
    <name evidence="10" type="ORF">M427DRAFT_276702</name>
</gene>
<evidence type="ECO:0000256" key="4">
    <source>
        <dbReference type="ARBA" id="ARBA00022801"/>
    </source>
</evidence>
<feature type="transmembrane region" description="Helical" evidence="9">
    <location>
        <begin position="108"/>
        <end position="125"/>
    </location>
</feature>
<evidence type="ECO:0000256" key="8">
    <source>
        <dbReference type="SAM" id="MobiDB-lite"/>
    </source>
</evidence>
<evidence type="ECO:0000313" key="11">
    <source>
        <dbReference type="Proteomes" id="UP000070544"/>
    </source>
</evidence>
<keyword evidence="6 9" id="KW-0472">Membrane</keyword>
<keyword evidence="4" id="KW-0378">Hydrolase</keyword>
<evidence type="ECO:0000313" key="10">
    <source>
        <dbReference type="EMBL" id="KXS21697.1"/>
    </source>
</evidence>
<comment type="cofactor">
    <cofactor evidence="7">
        <name>Zn(2+)</name>
        <dbReference type="ChEBI" id="CHEBI:29105"/>
    </cofactor>
</comment>